<evidence type="ECO:0000313" key="2">
    <source>
        <dbReference type="EMBL" id="MCI57903.1"/>
    </source>
</evidence>
<name>A0A392T9T4_9FABA</name>
<proteinExistence type="predicted"/>
<sequence length="72" mass="8318">WVLTPEQRGLAAIYPWYAAPALGYMRWYIRISHPYMRPMSAGDPPRPCEHEALFLEETEREGPLATSKQGKK</sequence>
<keyword evidence="1" id="KW-1133">Transmembrane helix</keyword>
<dbReference type="EMBL" id="LXQA010537014">
    <property type="protein sequence ID" value="MCI57903.1"/>
    <property type="molecule type" value="Genomic_DNA"/>
</dbReference>
<dbReference type="AlphaFoldDB" id="A0A392T9T4"/>
<keyword evidence="3" id="KW-1185">Reference proteome</keyword>
<keyword evidence="1" id="KW-0812">Transmembrane</keyword>
<protein>
    <recommendedName>
        <fullName evidence="4">Serine/threonine-protein phosphatase 7 long form-like protein</fullName>
    </recommendedName>
</protein>
<feature type="non-terminal residue" evidence="2">
    <location>
        <position position="1"/>
    </location>
</feature>
<reference evidence="2 3" key="1">
    <citation type="journal article" date="2018" name="Front. Plant Sci.">
        <title>Red Clover (Trifolium pratense) and Zigzag Clover (T. medium) - A Picture of Genomic Similarities and Differences.</title>
        <authorList>
            <person name="Dluhosova J."/>
            <person name="Istvanek J."/>
            <person name="Nedelnik J."/>
            <person name="Repkova J."/>
        </authorList>
    </citation>
    <scope>NUCLEOTIDE SEQUENCE [LARGE SCALE GENOMIC DNA]</scope>
    <source>
        <strain evidence="3">cv. 10/8</strain>
        <tissue evidence="2">Leaf</tissue>
    </source>
</reference>
<feature type="transmembrane region" description="Helical" evidence="1">
    <location>
        <begin position="12"/>
        <end position="29"/>
    </location>
</feature>
<dbReference type="Proteomes" id="UP000265520">
    <property type="component" value="Unassembled WGS sequence"/>
</dbReference>
<organism evidence="2 3">
    <name type="scientific">Trifolium medium</name>
    <dbReference type="NCBI Taxonomy" id="97028"/>
    <lineage>
        <taxon>Eukaryota</taxon>
        <taxon>Viridiplantae</taxon>
        <taxon>Streptophyta</taxon>
        <taxon>Embryophyta</taxon>
        <taxon>Tracheophyta</taxon>
        <taxon>Spermatophyta</taxon>
        <taxon>Magnoliopsida</taxon>
        <taxon>eudicotyledons</taxon>
        <taxon>Gunneridae</taxon>
        <taxon>Pentapetalae</taxon>
        <taxon>rosids</taxon>
        <taxon>fabids</taxon>
        <taxon>Fabales</taxon>
        <taxon>Fabaceae</taxon>
        <taxon>Papilionoideae</taxon>
        <taxon>50 kb inversion clade</taxon>
        <taxon>NPAAA clade</taxon>
        <taxon>Hologalegina</taxon>
        <taxon>IRL clade</taxon>
        <taxon>Trifolieae</taxon>
        <taxon>Trifolium</taxon>
    </lineage>
</organism>
<evidence type="ECO:0000313" key="3">
    <source>
        <dbReference type="Proteomes" id="UP000265520"/>
    </source>
</evidence>
<accession>A0A392T9T4</accession>
<comment type="caution">
    <text evidence="2">The sequence shown here is derived from an EMBL/GenBank/DDBJ whole genome shotgun (WGS) entry which is preliminary data.</text>
</comment>
<evidence type="ECO:0008006" key="4">
    <source>
        <dbReference type="Google" id="ProtNLM"/>
    </source>
</evidence>
<keyword evidence="1" id="KW-0472">Membrane</keyword>
<evidence type="ECO:0000256" key="1">
    <source>
        <dbReference type="SAM" id="Phobius"/>
    </source>
</evidence>